<dbReference type="InterPro" id="IPR037069">
    <property type="entry name" value="AcylCoA_DH/ox_N_sf"/>
</dbReference>
<evidence type="ECO:0000259" key="8">
    <source>
        <dbReference type="Pfam" id="PF02771"/>
    </source>
</evidence>
<evidence type="ECO:0000256" key="5">
    <source>
        <dbReference type="ARBA" id="ARBA00023002"/>
    </source>
</evidence>
<evidence type="ECO:0000313" key="10">
    <source>
        <dbReference type="Proteomes" id="UP000774570"/>
    </source>
</evidence>
<dbReference type="SUPFAM" id="SSF47203">
    <property type="entry name" value="Acyl-CoA dehydrogenase C-terminal domain-like"/>
    <property type="match status" value="1"/>
</dbReference>
<evidence type="ECO:0000259" key="7">
    <source>
        <dbReference type="Pfam" id="PF00441"/>
    </source>
</evidence>
<evidence type="ECO:0000256" key="3">
    <source>
        <dbReference type="ARBA" id="ARBA00022630"/>
    </source>
</evidence>
<evidence type="ECO:0000256" key="1">
    <source>
        <dbReference type="ARBA" id="ARBA00001974"/>
    </source>
</evidence>
<feature type="region of interest" description="Disordered" evidence="6">
    <location>
        <begin position="163"/>
        <end position="244"/>
    </location>
</feature>
<comment type="caution">
    <text evidence="9">The sequence shown here is derived from an EMBL/GenBank/DDBJ whole genome shotgun (WGS) entry which is preliminary data.</text>
</comment>
<protein>
    <submittedName>
        <fullName evidence="9">Acyl-CoA dehydrogenase family protein</fullName>
    </submittedName>
</protein>
<keyword evidence="4" id="KW-0274">FAD</keyword>
<dbReference type="InterPro" id="IPR013786">
    <property type="entry name" value="AcylCoA_DH/ox_N"/>
</dbReference>
<reference evidence="9 10" key="1">
    <citation type="submission" date="2021-07" db="EMBL/GenBank/DDBJ databases">
        <title>Actinomadura sp. PM05-2 isolated from lichen.</title>
        <authorList>
            <person name="Somphong A."/>
            <person name="Phongsopitanun W."/>
            <person name="Tanasupawat S."/>
            <person name="Peongsungnone V."/>
        </authorList>
    </citation>
    <scope>NUCLEOTIDE SEQUENCE [LARGE SCALE GENOMIC DNA]</scope>
    <source>
        <strain evidence="9 10">PM05-2</strain>
    </source>
</reference>
<keyword evidence="10" id="KW-1185">Reference proteome</keyword>
<dbReference type="InterPro" id="IPR036250">
    <property type="entry name" value="AcylCo_DH-like_C"/>
</dbReference>
<dbReference type="RefSeq" id="WP_220169622.1">
    <property type="nucleotide sequence ID" value="NZ_JAIBOA010000023.1"/>
</dbReference>
<evidence type="ECO:0000256" key="2">
    <source>
        <dbReference type="ARBA" id="ARBA00009347"/>
    </source>
</evidence>
<comment type="cofactor">
    <cofactor evidence="1">
        <name>FAD</name>
        <dbReference type="ChEBI" id="CHEBI:57692"/>
    </cofactor>
</comment>
<dbReference type="PANTHER" id="PTHR43884">
    <property type="entry name" value="ACYL-COA DEHYDROGENASE"/>
    <property type="match status" value="1"/>
</dbReference>
<keyword evidence="5" id="KW-0560">Oxidoreductase</keyword>
<dbReference type="SUPFAM" id="SSF56645">
    <property type="entry name" value="Acyl-CoA dehydrogenase NM domain-like"/>
    <property type="match status" value="1"/>
</dbReference>
<accession>A0ABS7G0Z3</accession>
<name>A0ABS7G0Z3_9ACTN</name>
<proteinExistence type="inferred from homology"/>
<evidence type="ECO:0000256" key="6">
    <source>
        <dbReference type="SAM" id="MobiDB-lite"/>
    </source>
</evidence>
<sequence>MAAAAPADLAEFHAELRAVARALLSASPPSWDRITEVGWTGLEVEEALGGADATFAETAVVLQEMGRAAASVPYLAVAGLGVGALALLEPGPDRDDLLRATATGDALTVVALDAETTDGTPFRLDAEFRLHGTAAFVLDASRADRLLVPALDPTATPVIATVAAAPARSRPPAPDQGESPAADADTRPDSSRPLASTRSGSREAPDGASGWIGPRVPMSARNGSREAVEGAPETDTPRVSARGGSWEADCRCLSASAQGGSSVVAEVDSRAGSVAIADRAVLDATRTFGSVVADGVAVPADAVWRFRSDPGVALRRLHDRAAVAVACDSLGLSEAMLDATVAYAGTREQFGRRIGSFQAVKHACADMLVQARVARELVAAAAQAVAVGDPDAGTAAAMAKSFACAAAVEVAGKAMQLHGGMGYTWESGVHLHLKRASLNRSLFGAPARHRARIAARYRDGAP</sequence>
<dbReference type="Gene3D" id="1.10.540.10">
    <property type="entry name" value="Acyl-CoA dehydrogenase/oxidase, N-terminal domain"/>
    <property type="match status" value="1"/>
</dbReference>
<dbReference type="InterPro" id="IPR009075">
    <property type="entry name" value="AcylCo_DH/oxidase_C"/>
</dbReference>
<dbReference type="EMBL" id="JAIBOA010000023">
    <property type="protein sequence ID" value="MBW8486380.1"/>
    <property type="molecule type" value="Genomic_DNA"/>
</dbReference>
<evidence type="ECO:0000313" key="9">
    <source>
        <dbReference type="EMBL" id="MBW8486380.1"/>
    </source>
</evidence>
<feature type="domain" description="Acyl-CoA dehydrogenase/oxidase C-terminal" evidence="7">
    <location>
        <begin position="320"/>
        <end position="456"/>
    </location>
</feature>
<comment type="similarity">
    <text evidence="2">Belongs to the acyl-CoA dehydrogenase family.</text>
</comment>
<evidence type="ECO:0000256" key="4">
    <source>
        <dbReference type="ARBA" id="ARBA00022827"/>
    </source>
</evidence>
<feature type="domain" description="Acyl-CoA dehydrogenase/oxidase N-terminal" evidence="8">
    <location>
        <begin position="29"/>
        <end position="91"/>
    </location>
</feature>
<keyword evidence="3" id="KW-0285">Flavoprotein</keyword>
<dbReference type="PANTHER" id="PTHR43884:SF20">
    <property type="entry name" value="ACYL-COA DEHYDROGENASE FADE28"/>
    <property type="match status" value="1"/>
</dbReference>
<dbReference type="InterPro" id="IPR009100">
    <property type="entry name" value="AcylCoA_DH/oxidase_NM_dom_sf"/>
</dbReference>
<dbReference type="Pfam" id="PF02771">
    <property type="entry name" value="Acyl-CoA_dh_N"/>
    <property type="match status" value="1"/>
</dbReference>
<organism evidence="9 10">
    <name type="scientific">Actinomadura parmotrematis</name>
    <dbReference type="NCBI Taxonomy" id="2864039"/>
    <lineage>
        <taxon>Bacteria</taxon>
        <taxon>Bacillati</taxon>
        <taxon>Actinomycetota</taxon>
        <taxon>Actinomycetes</taxon>
        <taxon>Streptosporangiales</taxon>
        <taxon>Thermomonosporaceae</taxon>
        <taxon>Actinomadura</taxon>
    </lineage>
</organism>
<gene>
    <name evidence="9" type="ORF">K1Y72_28705</name>
</gene>
<dbReference type="Proteomes" id="UP000774570">
    <property type="component" value="Unassembled WGS sequence"/>
</dbReference>
<dbReference type="Pfam" id="PF00441">
    <property type="entry name" value="Acyl-CoA_dh_1"/>
    <property type="match status" value="1"/>
</dbReference>
<dbReference type="Gene3D" id="1.20.140.10">
    <property type="entry name" value="Butyryl-CoA Dehydrogenase, subunit A, domain 3"/>
    <property type="match status" value="1"/>
</dbReference>